<sequence>MMFMKMSNYEFNNLNRLNCQIHNSNDNDYQTSNNLFQ</sequence>
<organism evidence="1 2">
    <name type="scientific">Nonlabens ulvanivorans</name>
    <name type="common">Persicivirga ulvanivorans</name>
    <dbReference type="NCBI Taxonomy" id="906888"/>
    <lineage>
        <taxon>Bacteria</taxon>
        <taxon>Pseudomonadati</taxon>
        <taxon>Bacteroidota</taxon>
        <taxon>Flavobacteriia</taxon>
        <taxon>Flavobacteriales</taxon>
        <taxon>Flavobacteriaceae</taxon>
        <taxon>Nonlabens</taxon>
    </lineage>
</organism>
<name>A0A090QI37_NONUL</name>
<dbReference type="AlphaFoldDB" id="A0A090QI37"/>
<dbReference type="EMBL" id="BBMM01000016">
    <property type="protein sequence ID" value="GAL01903.1"/>
    <property type="molecule type" value="Genomic_DNA"/>
</dbReference>
<proteinExistence type="predicted"/>
<reference evidence="1 2" key="1">
    <citation type="journal article" date="2014" name="Genome Announc.">
        <title>Draft Genome Sequences of Marine Flavobacterium Nonlabens Strains NR17, NR24, NR27, NR32, NR33, and Ara13.</title>
        <authorList>
            <person name="Nakanishi M."/>
            <person name="Meirelles P."/>
            <person name="Suzuki R."/>
            <person name="Takatani N."/>
            <person name="Mino S."/>
            <person name="Suda W."/>
            <person name="Oshima K."/>
            <person name="Hattori M."/>
            <person name="Ohkuma M."/>
            <person name="Hosokawa M."/>
            <person name="Miyashita K."/>
            <person name="Thompson F.L."/>
            <person name="Niwa A."/>
            <person name="Sawabe T."/>
            <person name="Sawabe T."/>
        </authorList>
    </citation>
    <scope>NUCLEOTIDE SEQUENCE [LARGE SCALE GENOMIC DNA]</scope>
    <source>
        <strain evidence="2">JCM19314</strain>
    </source>
</reference>
<protein>
    <submittedName>
        <fullName evidence="1">Uncharacterized protein</fullName>
    </submittedName>
</protein>
<gene>
    <name evidence="1" type="ORF">JCM19314_1576</name>
</gene>
<comment type="caution">
    <text evidence="1">The sequence shown here is derived from an EMBL/GenBank/DDBJ whole genome shotgun (WGS) entry which is preliminary data.</text>
</comment>
<evidence type="ECO:0000313" key="1">
    <source>
        <dbReference type="EMBL" id="GAL01903.1"/>
    </source>
</evidence>
<dbReference type="Proteomes" id="UP000029226">
    <property type="component" value="Unassembled WGS sequence"/>
</dbReference>
<evidence type="ECO:0000313" key="2">
    <source>
        <dbReference type="Proteomes" id="UP000029226"/>
    </source>
</evidence>
<accession>A0A090QI37</accession>